<sequence>MKKIWTYEYFKYLLRVLRHYFRSNKTYRVEKFKKDFGFMPNLLYPNTFNEKILYRMVFPRRVEFITQLADKLKAREYIKRIKPDILPVIYGVFDCVDDIDISKFPEKFVLKCNHDTGSSVICTDKKTFDFEQAKLKLSIHLKMNMYYKTREWQYRKIKPFILCEEYIHRDSIEHLGLTSEIFRFHCFDSKVLYIEVEYIDDKGNQYTNVYDKKWNYQKVRLNDRPNTLTKILKPEKFDEAIFIAELLSQNLDYCRIDLYITSTKIYFSEFTFSPSNGREKFSPVGWDDKFGKNWHLNR</sequence>
<evidence type="ECO:0000313" key="2">
    <source>
        <dbReference type="Proteomes" id="UP001207430"/>
    </source>
</evidence>
<dbReference type="Pfam" id="PF14305">
    <property type="entry name" value="ATPgrasp_TupA"/>
    <property type="match status" value="1"/>
</dbReference>
<reference evidence="1" key="1">
    <citation type="submission" date="2022-07" db="EMBL/GenBank/DDBJ databases">
        <title>Genome Sequence of Citrobacter portucalensis from Edible Snails.</title>
        <authorList>
            <person name="Okafor A.C."/>
            <person name="Ogbo F.C."/>
            <person name="Ruppitsch W."/>
            <person name="Allerberger F."/>
        </authorList>
    </citation>
    <scope>NUCLEOTIDE SEQUENCE</scope>
    <source>
        <strain evidence="1">Igbk 7</strain>
    </source>
</reference>
<gene>
    <name evidence="1" type="ORF">NLN86_22450</name>
</gene>
<dbReference type="EMBL" id="JANDBG010000031">
    <property type="protein sequence ID" value="MCX9004392.1"/>
    <property type="molecule type" value="Genomic_DNA"/>
</dbReference>
<protein>
    <submittedName>
        <fullName evidence="1">Glycosyl transferase</fullName>
    </submittedName>
</protein>
<name>A0AAW5WDE5_9ENTR</name>
<dbReference type="Proteomes" id="UP001207430">
    <property type="component" value="Unassembled WGS sequence"/>
</dbReference>
<dbReference type="RefSeq" id="WP_267449598.1">
    <property type="nucleotide sequence ID" value="NZ_JANDBG010000031.1"/>
</dbReference>
<accession>A0AAW5WDE5</accession>
<organism evidence="1 2">
    <name type="scientific">Citrobacter portucalensis</name>
    <dbReference type="NCBI Taxonomy" id="1639133"/>
    <lineage>
        <taxon>Bacteria</taxon>
        <taxon>Pseudomonadati</taxon>
        <taxon>Pseudomonadota</taxon>
        <taxon>Gammaproteobacteria</taxon>
        <taxon>Enterobacterales</taxon>
        <taxon>Enterobacteriaceae</taxon>
        <taxon>Citrobacter</taxon>
        <taxon>Citrobacter freundii complex</taxon>
    </lineage>
</organism>
<keyword evidence="1" id="KW-0808">Transferase</keyword>
<dbReference type="InterPro" id="IPR029465">
    <property type="entry name" value="ATPgrasp_TupA"/>
</dbReference>
<proteinExistence type="predicted"/>
<dbReference type="AlphaFoldDB" id="A0AAW5WDE5"/>
<comment type="caution">
    <text evidence="1">The sequence shown here is derived from an EMBL/GenBank/DDBJ whole genome shotgun (WGS) entry which is preliminary data.</text>
</comment>
<dbReference type="GO" id="GO:0016740">
    <property type="term" value="F:transferase activity"/>
    <property type="evidence" value="ECO:0007669"/>
    <property type="project" value="UniProtKB-KW"/>
</dbReference>
<evidence type="ECO:0000313" key="1">
    <source>
        <dbReference type="EMBL" id="MCX9004392.1"/>
    </source>
</evidence>